<keyword evidence="4" id="KW-0964">Secreted</keyword>
<dbReference type="InterPro" id="IPR036191">
    <property type="entry name" value="RRF_sf"/>
</dbReference>
<evidence type="ECO:0000313" key="10">
    <source>
        <dbReference type="EMBL" id="KAK9892111.1"/>
    </source>
</evidence>
<dbReference type="PANTHER" id="PTHR11610:SF173">
    <property type="entry name" value="LIPASE DOMAIN-CONTAINING PROTEIN-RELATED"/>
    <property type="match status" value="1"/>
</dbReference>
<dbReference type="GO" id="GO:0016042">
    <property type="term" value="P:lipid catabolic process"/>
    <property type="evidence" value="ECO:0007669"/>
    <property type="project" value="TreeGrafter"/>
</dbReference>
<dbReference type="GO" id="GO:0017171">
    <property type="term" value="F:serine hydrolase activity"/>
    <property type="evidence" value="ECO:0007669"/>
    <property type="project" value="TreeGrafter"/>
</dbReference>
<dbReference type="AlphaFoldDB" id="A0AAW1VH72"/>
<dbReference type="Gene3D" id="3.40.50.1820">
    <property type="entry name" value="alpha/beta hydrolase"/>
    <property type="match status" value="1"/>
</dbReference>
<protein>
    <recommendedName>
        <fullName evidence="3">Ribosome-recycling factor, mitochondrial</fullName>
    </recommendedName>
    <alternativeName>
        <fullName evidence="5">Ribosome-releasing factor, mitochondrial</fullName>
    </alternativeName>
</protein>
<dbReference type="EMBL" id="JARQZJ010000132">
    <property type="protein sequence ID" value="KAK9892111.1"/>
    <property type="molecule type" value="Genomic_DNA"/>
</dbReference>
<dbReference type="InterPro" id="IPR033906">
    <property type="entry name" value="Lipase_N"/>
</dbReference>
<comment type="similarity">
    <text evidence="2 6">Belongs to the AB hydrolase superfamily. Lipase family.</text>
</comment>
<evidence type="ECO:0000259" key="9">
    <source>
        <dbReference type="Pfam" id="PF00151"/>
    </source>
</evidence>
<reference evidence="10 11" key="1">
    <citation type="submission" date="2023-03" db="EMBL/GenBank/DDBJ databases">
        <title>Genome insight into feeding habits of ladybird beetles.</title>
        <authorList>
            <person name="Li H.-S."/>
            <person name="Huang Y.-H."/>
            <person name="Pang H."/>
        </authorList>
    </citation>
    <scope>NUCLEOTIDE SEQUENCE [LARGE SCALE GENOMIC DNA]</scope>
    <source>
        <strain evidence="10">SYSU_2023b</strain>
        <tissue evidence="10">Whole body</tissue>
    </source>
</reference>
<organism evidence="10 11">
    <name type="scientific">Henosepilachna vigintioctopunctata</name>
    <dbReference type="NCBI Taxonomy" id="420089"/>
    <lineage>
        <taxon>Eukaryota</taxon>
        <taxon>Metazoa</taxon>
        <taxon>Ecdysozoa</taxon>
        <taxon>Arthropoda</taxon>
        <taxon>Hexapoda</taxon>
        <taxon>Insecta</taxon>
        <taxon>Pterygota</taxon>
        <taxon>Neoptera</taxon>
        <taxon>Endopterygota</taxon>
        <taxon>Coleoptera</taxon>
        <taxon>Polyphaga</taxon>
        <taxon>Cucujiformia</taxon>
        <taxon>Coccinelloidea</taxon>
        <taxon>Coccinellidae</taxon>
        <taxon>Epilachninae</taxon>
        <taxon>Epilachnini</taxon>
        <taxon>Henosepilachna</taxon>
    </lineage>
</organism>
<gene>
    <name evidence="10" type="ORF">WA026_018314</name>
</gene>
<dbReference type="PANTHER" id="PTHR11610">
    <property type="entry name" value="LIPASE"/>
    <property type="match status" value="1"/>
</dbReference>
<evidence type="ECO:0000313" key="11">
    <source>
        <dbReference type="Proteomes" id="UP001431783"/>
    </source>
</evidence>
<dbReference type="PRINTS" id="PR00821">
    <property type="entry name" value="TAGLIPASE"/>
</dbReference>
<feature type="compositionally biased region" description="Low complexity" evidence="7">
    <location>
        <begin position="408"/>
        <end position="418"/>
    </location>
</feature>
<dbReference type="SUPFAM" id="SSF53474">
    <property type="entry name" value="alpha/beta-Hydrolases"/>
    <property type="match status" value="1"/>
</dbReference>
<evidence type="ECO:0000256" key="8">
    <source>
        <dbReference type="SAM" id="SignalP"/>
    </source>
</evidence>
<dbReference type="InterPro" id="IPR000734">
    <property type="entry name" value="TAG_lipase"/>
</dbReference>
<evidence type="ECO:0000256" key="2">
    <source>
        <dbReference type="ARBA" id="ARBA00010701"/>
    </source>
</evidence>
<comment type="caution">
    <text evidence="10">The sequence shown here is derived from an EMBL/GenBank/DDBJ whole genome shotgun (WGS) entry which is preliminary data.</text>
</comment>
<feature type="chain" id="PRO_5043699438" description="Ribosome-recycling factor, mitochondrial" evidence="8">
    <location>
        <begin position="20"/>
        <end position="425"/>
    </location>
</feature>
<dbReference type="GO" id="GO:0016298">
    <property type="term" value="F:lipase activity"/>
    <property type="evidence" value="ECO:0007669"/>
    <property type="project" value="InterPro"/>
</dbReference>
<evidence type="ECO:0000256" key="1">
    <source>
        <dbReference type="ARBA" id="ARBA00004613"/>
    </source>
</evidence>
<comment type="subcellular location">
    <subcellularLocation>
        <location evidence="1">Secreted</location>
    </subcellularLocation>
</comment>
<keyword evidence="11" id="KW-1185">Reference proteome</keyword>
<name>A0AAW1VH72_9CUCU</name>
<evidence type="ECO:0000256" key="6">
    <source>
        <dbReference type="RuleBase" id="RU004262"/>
    </source>
</evidence>
<dbReference type="InterPro" id="IPR013818">
    <property type="entry name" value="Lipase"/>
</dbReference>
<evidence type="ECO:0000256" key="7">
    <source>
        <dbReference type="SAM" id="MobiDB-lite"/>
    </source>
</evidence>
<proteinExistence type="inferred from homology"/>
<feature type="region of interest" description="Disordered" evidence="7">
    <location>
        <begin position="404"/>
        <end position="425"/>
    </location>
</feature>
<dbReference type="InterPro" id="IPR029058">
    <property type="entry name" value="AB_hydrolase_fold"/>
</dbReference>
<evidence type="ECO:0000256" key="3">
    <source>
        <dbReference type="ARBA" id="ARBA00020581"/>
    </source>
</evidence>
<keyword evidence="8" id="KW-0732">Signal</keyword>
<dbReference type="CDD" id="cd00707">
    <property type="entry name" value="Pancreat_lipase_like"/>
    <property type="match status" value="1"/>
</dbReference>
<sequence>MIVFVYILCSLITFNYCYALNLPNVDEIVDNANKTAASITEEVKDSVDNVVESVNNTTKSVEKKTEDVVGNATQKAEKIGKKIIKSSSSVLRKTEKGAFNVVKGFVNGVSEVVGTPINLKQLTFYLVTAENLKNPRKIDFYNPGDIAKTKGKIYFLIHGWMASMNSSWYSDMAESLTRANPDTHVVQVNWDGPASDNYAFSAFDTESAGNFVGVLINKLVTEHQVSPRNFVLIGHSLGAQICGWAAKTFKKMSGTKLPRIIALDPAGPLFILRPDSKRLNKNDAEVVMAVHTDADKLGFPTTIGTIDFFPNGGDNQPGCWKIDLGNVSTYTEPVTCDHSRAWDYFSEAINITGSFPSRKCSNYNDFQNNKCTNETVAMGDLKTTAKGSYYLRTSSQRLYSKLYTDEANNTNTNNSSENMSQSKNE</sequence>
<dbReference type="GO" id="GO:0005615">
    <property type="term" value="C:extracellular space"/>
    <property type="evidence" value="ECO:0007669"/>
    <property type="project" value="TreeGrafter"/>
</dbReference>
<evidence type="ECO:0000256" key="5">
    <source>
        <dbReference type="ARBA" id="ARBA00033107"/>
    </source>
</evidence>
<dbReference type="Pfam" id="PF00151">
    <property type="entry name" value="Lipase"/>
    <property type="match status" value="1"/>
</dbReference>
<feature type="signal peptide" evidence="8">
    <location>
        <begin position="1"/>
        <end position="19"/>
    </location>
</feature>
<dbReference type="Gene3D" id="1.20.120.20">
    <property type="entry name" value="Apolipoprotein"/>
    <property type="match status" value="1"/>
</dbReference>
<evidence type="ECO:0000256" key="4">
    <source>
        <dbReference type="ARBA" id="ARBA00022525"/>
    </source>
</evidence>
<feature type="domain" description="Lipase" evidence="9">
    <location>
        <begin position="121"/>
        <end position="396"/>
    </location>
</feature>
<dbReference type="Proteomes" id="UP001431783">
    <property type="component" value="Unassembled WGS sequence"/>
</dbReference>
<accession>A0AAW1VH72</accession>
<dbReference type="SUPFAM" id="SSF55194">
    <property type="entry name" value="Ribosome recycling factor, RRF"/>
    <property type="match status" value="1"/>
</dbReference>